<reference evidence="4 5" key="1">
    <citation type="submission" date="2020-10" db="EMBL/GenBank/DDBJ databases">
        <title>Genomic Encyclopedia of Type Strains, Phase IV (KMG-IV): sequencing the most valuable type-strain genomes for metagenomic binning, comparative biology and taxonomic classification.</title>
        <authorList>
            <person name="Goeker M."/>
        </authorList>
    </citation>
    <scope>NUCLEOTIDE SEQUENCE [LARGE SCALE GENOMIC DNA]</scope>
    <source>
        <strain evidence="4 5">DSM 4194</strain>
    </source>
</reference>
<organism evidence="4 5">
    <name type="scientific">Desulfomicrobium macestii</name>
    <dbReference type="NCBI Taxonomy" id="90731"/>
    <lineage>
        <taxon>Bacteria</taxon>
        <taxon>Pseudomonadati</taxon>
        <taxon>Thermodesulfobacteriota</taxon>
        <taxon>Desulfovibrionia</taxon>
        <taxon>Desulfovibrionales</taxon>
        <taxon>Desulfomicrobiaceae</taxon>
        <taxon>Desulfomicrobium</taxon>
    </lineage>
</organism>
<dbReference type="PANTHER" id="PTHR43072:SF23">
    <property type="entry name" value="UPF0039 PROTEIN C11D3.02C"/>
    <property type="match status" value="1"/>
</dbReference>
<dbReference type="InterPro" id="IPR016181">
    <property type="entry name" value="Acyl_CoA_acyltransferase"/>
</dbReference>
<gene>
    <name evidence="4" type="ORF">H4684_002610</name>
</gene>
<keyword evidence="5" id="KW-1185">Reference proteome</keyword>
<protein>
    <submittedName>
        <fullName evidence="4">Ribosomal protein S18 acetylase RimI-like enzyme</fullName>
    </submittedName>
</protein>
<dbReference type="Pfam" id="PF00583">
    <property type="entry name" value="Acetyltransf_1"/>
    <property type="match status" value="1"/>
</dbReference>
<dbReference type="EMBL" id="JADBGG010000019">
    <property type="protein sequence ID" value="MBE1425952.1"/>
    <property type="molecule type" value="Genomic_DNA"/>
</dbReference>
<evidence type="ECO:0000313" key="4">
    <source>
        <dbReference type="EMBL" id="MBE1425952.1"/>
    </source>
</evidence>
<evidence type="ECO:0000256" key="2">
    <source>
        <dbReference type="ARBA" id="ARBA00023315"/>
    </source>
</evidence>
<feature type="domain" description="N-acetyltransferase" evidence="3">
    <location>
        <begin position="11"/>
        <end position="156"/>
    </location>
</feature>
<dbReference type="RefSeq" id="WP_192624044.1">
    <property type="nucleotide sequence ID" value="NZ_JADBGG010000019.1"/>
</dbReference>
<dbReference type="Proteomes" id="UP000639010">
    <property type="component" value="Unassembled WGS sequence"/>
</dbReference>
<keyword evidence="2" id="KW-0012">Acyltransferase</keyword>
<dbReference type="InterPro" id="IPR000182">
    <property type="entry name" value="GNAT_dom"/>
</dbReference>
<dbReference type="PANTHER" id="PTHR43072">
    <property type="entry name" value="N-ACETYLTRANSFERASE"/>
    <property type="match status" value="1"/>
</dbReference>
<dbReference type="CDD" id="cd04301">
    <property type="entry name" value="NAT_SF"/>
    <property type="match status" value="1"/>
</dbReference>
<name>A0ABR9H5H3_9BACT</name>
<evidence type="ECO:0000259" key="3">
    <source>
        <dbReference type="PROSITE" id="PS51186"/>
    </source>
</evidence>
<dbReference type="Gene3D" id="3.40.630.30">
    <property type="match status" value="1"/>
</dbReference>
<dbReference type="PROSITE" id="PS51186">
    <property type="entry name" value="GNAT"/>
    <property type="match status" value="1"/>
</dbReference>
<comment type="caution">
    <text evidence="4">The sequence shown here is derived from an EMBL/GenBank/DDBJ whole genome shotgun (WGS) entry which is preliminary data.</text>
</comment>
<dbReference type="SUPFAM" id="SSF55729">
    <property type="entry name" value="Acyl-CoA N-acyltransferases (Nat)"/>
    <property type="match status" value="1"/>
</dbReference>
<keyword evidence="1" id="KW-0808">Transferase</keyword>
<evidence type="ECO:0000256" key="1">
    <source>
        <dbReference type="ARBA" id="ARBA00022679"/>
    </source>
</evidence>
<sequence length="240" mass="27122">MGTKNHSASKICIREMELDDLAEVYHMGERLFTKELYPFLYSTWDKREVVGHFSTEPELSLVAHAGDTLAGFIIGTLTCKDSWAYGYIVWVGVEREFQSMGVAHKLYDELQERMVNAGACQFVVDTDAGNAAAIRFFAKKGFEDEREHVVLTLDLTRSDSSGECVLERLPHACCEYVPRPQAAMQVRNRFVLGVPVLEADFSRMRLKAPLLKKVDWCNLFIAEVLSGISVKPYAQFRRGA</sequence>
<accession>A0ABR9H5H3</accession>
<proteinExistence type="predicted"/>
<evidence type="ECO:0000313" key="5">
    <source>
        <dbReference type="Proteomes" id="UP000639010"/>
    </source>
</evidence>